<dbReference type="GO" id="GO:0004222">
    <property type="term" value="F:metalloendopeptidase activity"/>
    <property type="evidence" value="ECO:0007669"/>
    <property type="project" value="InterPro"/>
</dbReference>
<protein>
    <submittedName>
        <fullName evidence="4">Peptidase M12A domain-containing protein</fullName>
    </submittedName>
</protein>
<sequence length="259" mass="29888">MLLSIPIYFLLCYASQAQEEETYYATNFKPGLKWDNNIVYNIFATTDTEKFSNFVRDSIRTFTSKFKSPLNWIEEPNWDRLRQNRRYFIFNEHDVDIEDPCYLSTPSAIGPSVLFIGINDVCGTAENMAGILETLGFGLTILRADRDEHVKIIWENIGPITAAMLNQTETYFMKSTNEAFSIYDVASVLHPSAYYEDAIDPEKPIFEPRNPVNAVGLNLRNEERQPTKMTSASLMQFMGPKKVIKNILIFLPVMHHFIW</sequence>
<proteinExistence type="predicted"/>
<keyword evidence="1" id="KW-0732">Signal</keyword>
<accession>A0A914YJM8</accession>
<feature type="chain" id="PRO_5037133961" evidence="1">
    <location>
        <begin position="18"/>
        <end position="259"/>
    </location>
</feature>
<feature type="signal peptide" evidence="1">
    <location>
        <begin position="1"/>
        <end position="17"/>
    </location>
</feature>
<dbReference type="Proteomes" id="UP000887577">
    <property type="component" value="Unplaced"/>
</dbReference>
<evidence type="ECO:0000313" key="4">
    <source>
        <dbReference type="WBParaSite" id="PSU_v2.g20540.t1"/>
    </source>
</evidence>
<dbReference type="GO" id="GO:0006508">
    <property type="term" value="P:proteolysis"/>
    <property type="evidence" value="ECO:0007669"/>
    <property type="project" value="InterPro"/>
</dbReference>
<organism evidence="3 4">
    <name type="scientific">Panagrolaimus superbus</name>
    <dbReference type="NCBI Taxonomy" id="310955"/>
    <lineage>
        <taxon>Eukaryota</taxon>
        <taxon>Metazoa</taxon>
        <taxon>Ecdysozoa</taxon>
        <taxon>Nematoda</taxon>
        <taxon>Chromadorea</taxon>
        <taxon>Rhabditida</taxon>
        <taxon>Tylenchina</taxon>
        <taxon>Panagrolaimomorpha</taxon>
        <taxon>Panagrolaimoidea</taxon>
        <taxon>Panagrolaimidae</taxon>
        <taxon>Panagrolaimus</taxon>
    </lineage>
</organism>
<dbReference type="WBParaSite" id="PSU_v2.g20540.t1">
    <property type="protein sequence ID" value="PSU_v2.g20540.t1"/>
    <property type="gene ID" value="PSU_v2.g20540"/>
</dbReference>
<dbReference type="InterPro" id="IPR024079">
    <property type="entry name" value="MetalloPept_cat_dom_sf"/>
</dbReference>
<feature type="domain" description="Peptidase M12A" evidence="2">
    <location>
        <begin position="101"/>
        <end position="193"/>
    </location>
</feature>
<keyword evidence="3" id="KW-1185">Reference proteome</keyword>
<dbReference type="Gene3D" id="3.40.390.10">
    <property type="entry name" value="Collagenase (Catalytic Domain)"/>
    <property type="match status" value="1"/>
</dbReference>
<evidence type="ECO:0000313" key="3">
    <source>
        <dbReference type="Proteomes" id="UP000887577"/>
    </source>
</evidence>
<dbReference type="Pfam" id="PF01400">
    <property type="entry name" value="Astacin"/>
    <property type="match status" value="1"/>
</dbReference>
<dbReference type="AlphaFoldDB" id="A0A914YJM8"/>
<dbReference type="InterPro" id="IPR001506">
    <property type="entry name" value="Peptidase_M12A"/>
</dbReference>
<reference evidence="4" key="1">
    <citation type="submission" date="2022-11" db="UniProtKB">
        <authorList>
            <consortium name="WormBaseParasite"/>
        </authorList>
    </citation>
    <scope>IDENTIFICATION</scope>
</reference>
<name>A0A914YJM8_9BILA</name>
<evidence type="ECO:0000259" key="2">
    <source>
        <dbReference type="Pfam" id="PF01400"/>
    </source>
</evidence>
<evidence type="ECO:0000256" key="1">
    <source>
        <dbReference type="SAM" id="SignalP"/>
    </source>
</evidence>